<sequence length="116" mass="12915">MTASPVSAPLRHTVYLSPAPQASHARLRRGHRIIRHSRLSAQRAPARAGLAWTLRGWLTAALRAWHPAGAQAERLHARTFAQRALRHETEQRPQFVLLAGRLVELSPVRGFQGEAP</sequence>
<evidence type="ECO:0000313" key="2">
    <source>
        <dbReference type="Proteomes" id="UP001595998"/>
    </source>
</evidence>
<accession>A0ABV8XLS1</accession>
<gene>
    <name evidence="1" type="ORF">ACFOZ9_00685</name>
</gene>
<evidence type="ECO:0000313" key="1">
    <source>
        <dbReference type="EMBL" id="MFC4424708.1"/>
    </source>
</evidence>
<organism evidence="1 2">
    <name type="scientific">Deinococcus navajonensis</name>
    <dbReference type="NCBI Taxonomy" id="309884"/>
    <lineage>
        <taxon>Bacteria</taxon>
        <taxon>Thermotogati</taxon>
        <taxon>Deinococcota</taxon>
        <taxon>Deinococci</taxon>
        <taxon>Deinococcales</taxon>
        <taxon>Deinococcaceae</taxon>
        <taxon>Deinococcus</taxon>
    </lineage>
</organism>
<protein>
    <submittedName>
        <fullName evidence="1">Uncharacterized protein</fullName>
    </submittedName>
</protein>
<dbReference type="EMBL" id="JBHSEH010000002">
    <property type="protein sequence ID" value="MFC4424708.1"/>
    <property type="molecule type" value="Genomic_DNA"/>
</dbReference>
<name>A0ABV8XLS1_9DEIO</name>
<dbReference type="RefSeq" id="WP_380035058.1">
    <property type="nucleotide sequence ID" value="NZ_JBHSEH010000002.1"/>
</dbReference>
<dbReference type="Proteomes" id="UP001595998">
    <property type="component" value="Unassembled WGS sequence"/>
</dbReference>
<reference evidence="2" key="1">
    <citation type="journal article" date="2019" name="Int. J. Syst. Evol. Microbiol.">
        <title>The Global Catalogue of Microorganisms (GCM) 10K type strain sequencing project: providing services to taxonomists for standard genome sequencing and annotation.</title>
        <authorList>
            <consortium name="The Broad Institute Genomics Platform"/>
            <consortium name="The Broad Institute Genome Sequencing Center for Infectious Disease"/>
            <person name="Wu L."/>
            <person name="Ma J."/>
        </authorList>
    </citation>
    <scope>NUCLEOTIDE SEQUENCE [LARGE SCALE GENOMIC DNA]</scope>
    <source>
        <strain evidence="2">CCUG 56029</strain>
    </source>
</reference>
<keyword evidence="2" id="KW-1185">Reference proteome</keyword>
<comment type="caution">
    <text evidence="1">The sequence shown here is derived from an EMBL/GenBank/DDBJ whole genome shotgun (WGS) entry which is preliminary data.</text>
</comment>
<proteinExistence type="predicted"/>